<comment type="caution">
    <text evidence="2">The sequence shown here is derived from an EMBL/GenBank/DDBJ whole genome shotgun (WGS) entry which is preliminary data.</text>
</comment>
<feature type="region of interest" description="Disordered" evidence="1">
    <location>
        <begin position="59"/>
        <end position="87"/>
    </location>
</feature>
<name>A0AA38WKV7_9ASTR</name>
<sequence>MLNINRVGVEEGETIRITVKNKPASGAGMLSAAGLSGTEKIKPLSLAPPPLASTKLRPAETEKLKPLSLAPPPNASGKIRSPIPPPPNDPAAARMTSTGHNVAAKTHKENARQSADAFTDLSQLEGPFTKFLPRKRLAATDSPSFTLLHNIFGHENGLLVSILNPVNAYRVSVVSHTYRVRLSVIALSLTGETFLPRLHLDQLKVKRLQPDGQHFESVCSSGRAFDIFSSTVFVDAE</sequence>
<organism evidence="2 3">
    <name type="scientific">Centaurea solstitialis</name>
    <name type="common">yellow star-thistle</name>
    <dbReference type="NCBI Taxonomy" id="347529"/>
    <lineage>
        <taxon>Eukaryota</taxon>
        <taxon>Viridiplantae</taxon>
        <taxon>Streptophyta</taxon>
        <taxon>Embryophyta</taxon>
        <taxon>Tracheophyta</taxon>
        <taxon>Spermatophyta</taxon>
        <taxon>Magnoliopsida</taxon>
        <taxon>eudicotyledons</taxon>
        <taxon>Gunneridae</taxon>
        <taxon>Pentapetalae</taxon>
        <taxon>asterids</taxon>
        <taxon>campanulids</taxon>
        <taxon>Asterales</taxon>
        <taxon>Asteraceae</taxon>
        <taxon>Carduoideae</taxon>
        <taxon>Cardueae</taxon>
        <taxon>Centaureinae</taxon>
        <taxon>Centaurea</taxon>
    </lineage>
</organism>
<evidence type="ECO:0000313" key="3">
    <source>
        <dbReference type="Proteomes" id="UP001172457"/>
    </source>
</evidence>
<evidence type="ECO:0000256" key="1">
    <source>
        <dbReference type="SAM" id="MobiDB-lite"/>
    </source>
</evidence>
<proteinExistence type="predicted"/>
<dbReference type="AlphaFoldDB" id="A0AA38WKV7"/>
<evidence type="ECO:0000313" key="2">
    <source>
        <dbReference type="EMBL" id="KAJ9564827.1"/>
    </source>
</evidence>
<dbReference type="Proteomes" id="UP001172457">
    <property type="component" value="Chromosome 1"/>
</dbReference>
<dbReference type="EMBL" id="JARYMX010000001">
    <property type="protein sequence ID" value="KAJ9564827.1"/>
    <property type="molecule type" value="Genomic_DNA"/>
</dbReference>
<protein>
    <submittedName>
        <fullName evidence="2">Uncharacterized protein</fullName>
    </submittedName>
</protein>
<accession>A0AA38WKV7</accession>
<gene>
    <name evidence="2" type="ORF">OSB04_000793</name>
</gene>
<keyword evidence="3" id="KW-1185">Reference proteome</keyword>
<reference evidence="2" key="1">
    <citation type="submission" date="2023-03" db="EMBL/GenBank/DDBJ databases">
        <title>Chromosome-scale reference genome and RAD-based genetic map of yellow starthistle (Centaurea solstitialis) reveal putative structural variation and QTLs associated with invader traits.</title>
        <authorList>
            <person name="Reatini B."/>
            <person name="Cang F.A."/>
            <person name="Jiang Q."/>
            <person name="Mckibben M.T.W."/>
            <person name="Barker M.S."/>
            <person name="Rieseberg L.H."/>
            <person name="Dlugosch K.M."/>
        </authorList>
    </citation>
    <scope>NUCLEOTIDE SEQUENCE</scope>
    <source>
        <strain evidence="2">CAN-66</strain>
        <tissue evidence="2">Leaf</tissue>
    </source>
</reference>